<name>A0AAD6B919_9TELE</name>
<evidence type="ECO:0000313" key="5">
    <source>
        <dbReference type="Proteomes" id="UP001219934"/>
    </source>
</evidence>
<dbReference type="PROSITE" id="PS50878">
    <property type="entry name" value="RT_POL"/>
    <property type="match status" value="1"/>
</dbReference>
<dbReference type="Pfam" id="PF00078">
    <property type="entry name" value="RVT_1"/>
    <property type="match status" value="1"/>
</dbReference>
<proteinExistence type="inferred from homology"/>
<dbReference type="Gene3D" id="3.30.70.270">
    <property type="match status" value="1"/>
</dbReference>
<keyword evidence="5" id="KW-1185">Reference proteome</keyword>
<reference evidence="4" key="1">
    <citation type="submission" date="2022-11" db="EMBL/GenBank/DDBJ databases">
        <title>Chromosome-level genome of Pogonophryne albipinna.</title>
        <authorList>
            <person name="Jo E."/>
        </authorList>
    </citation>
    <scope>NUCLEOTIDE SEQUENCE</scope>
    <source>
        <strain evidence="4">SGF0006</strain>
        <tissue evidence="4">Muscle</tissue>
    </source>
</reference>
<comment type="caution">
    <text evidence="4">The sequence shown here is derived from an EMBL/GenBank/DDBJ whole genome shotgun (WGS) entry which is preliminary data.</text>
</comment>
<evidence type="ECO:0000259" key="3">
    <source>
        <dbReference type="PROSITE" id="PS50878"/>
    </source>
</evidence>
<protein>
    <recommendedName>
        <fullName evidence="2">ribonuclease H</fullName>
        <ecNumber evidence="2">3.1.26.4</ecNumber>
    </recommendedName>
</protein>
<dbReference type="GO" id="GO:0004523">
    <property type="term" value="F:RNA-DNA hybrid ribonuclease activity"/>
    <property type="evidence" value="ECO:0007669"/>
    <property type="project" value="UniProtKB-EC"/>
</dbReference>
<dbReference type="SUPFAM" id="SSF56672">
    <property type="entry name" value="DNA/RNA polymerases"/>
    <property type="match status" value="1"/>
</dbReference>
<accession>A0AAD6B919</accession>
<dbReference type="InterPro" id="IPR043128">
    <property type="entry name" value="Rev_trsase/Diguanyl_cyclase"/>
</dbReference>
<gene>
    <name evidence="4" type="ORF">JOQ06_028962</name>
</gene>
<dbReference type="PANTHER" id="PTHR36688:SF1">
    <property type="entry name" value="ENDONUCLEASE_EXONUCLEASE_PHOSPHATASE DOMAIN-CONTAINING PROTEIN"/>
    <property type="match status" value="1"/>
</dbReference>
<organism evidence="4 5">
    <name type="scientific">Pogonophryne albipinna</name>
    <dbReference type="NCBI Taxonomy" id="1090488"/>
    <lineage>
        <taxon>Eukaryota</taxon>
        <taxon>Metazoa</taxon>
        <taxon>Chordata</taxon>
        <taxon>Craniata</taxon>
        <taxon>Vertebrata</taxon>
        <taxon>Euteleostomi</taxon>
        <taxon>Actinopterygii</taxon>
        <taxon>Neopterygii</taxon>
        <taxon>Teleostei</taxon>
        <taxon>Neoteleostei</taxon>
        <taxon>Acanthomorphata</taxon>
        <taxon>Eupercaria</taxon>
        <taxon>Perciformes</taxon>
        <taxon>Notothenioidei</taxon>
        <taxon>Pogonophryne</taxon>
    </lineage>
</organism>
<evidence type="ECO:0000256" key="2">
    <source>
        <dbReference type="ARBA" id="ARBA00012180"/>
    </source>
</evidence>
<dbReference type="EC" id="3.1.26.4" evidence="2"/>
<dbReference type="InterPro" id="IPR043502">
    <property type="entry name" value="DNA/RNA_pol_sf"/>
</dbReference>
<evidence type="ECO:0000313" key="4">
    <source>
        <dbReference type="EMBL" id="KAJ4939514.1"/>
    </source>
</evidence>
<dbReference type="InterPro" id="IPR000477">
    <property type="entry name" value="RT_dom"/>
</dbReference>
<dbReference type="Proteomes" id="UP001219934">
    <property type="component" value="Unassembled WGS sequence"/>
</dbReference>
<feature type="domain" description="Reverse transcriptase" evidence="3">
    <location>
        <begin position="1"/>
        <end position="172"/>
    </location>
</feature>
<dbReference type="EMBL" id="JAPTMU010000008">
    <property type="protein sequence ID" value="KAJ4939514.1"/>
    <property type="molecule type" value="Genomic_DNA"/>
</dbReference>
<dbReference type="AlphaFoldDB" id="A0AAD6B919"/>
<comment type="similarity">
    <text evidence="1">Belongs to the beta type-B retroviral polymerase family. HERV class-II K(HML-2) pol subfamily.</text>
</comment>
<sequence length="294" mass="33272">MVTGAVFVDLSAAYDTVNHRRLLSKILETTRDTRLTELIESMLENRHFFVELGGKKSRWRRLRNGLPQGSVLAPLLFNIYTNDQPKSVDTRRFIYADDLGIGAQATDFKTVEDRLSNALAELTPYYEENHLRANPSKTQVCAFHLRNREAKRQLKPAKSRLKSRKSFLKSVPPLGTPSISSERVTRWEERLDNLPSATTMELKASEALPPGADTNYAVWKCLNRIRSGVGRAKATLAKWGYLNDGDVVCDCGIEPQTMQHLLICPLLEQPCTTSDLAEFNEKGQKCVQLWLNHI</sequence>
<evidence type="ECO:0000256" key="1">
    <source>
        <dbReference type="ARBA" id="ARBA00010879"/>
    </source>
</evidence>
<dbReference type="InterPro" id="IPR052560">
    <property type="entry name" value="RdDP_mobile_element"/>
</dbReference>
<dbReference type="PANTHER" id="PTHR36688">
    <property type="entry name" value="ENDO/EXONUCLEASE/PHOSPHATASE DOMAIN-CONTAINING PROTEIN"/>
    <property type="match status" value="1"/>
</dbReference>